<feature type="region of interest" description="Disordered" evidence="5">
    <location>
        <begin position="840"/>
        <end position="864"/>
    </location>
</feature>
<dbReference type="InterPro" id="IPR000850">
    <property type="entry name" value="Adenylat/UMP-CMP_kin"/>
</dbReference>
<evidence type="ECO:0000313" key="7">
    <source>
        <dbReference type="Proteomes" id="UP001211065"/>
    </source>
</evidence>
<evidence type="ECO:0000256" key="5">
    <source>
        <dbReference type="SAM" id="MobiDB-lite"/>
    </source>
</evidence>
<sequence length="864" mass="98537">MTLVRSFKKAKFIEIHLSMKVFISNVDAPYGHHLSRIFHSSPVNNRKEEDEEREEDAPPPPETNAENQPPPEKPKESYIVTGTLTKQKENSEQVINLHASVPGPMVYTGDKKKDAARKEAIEKFSVLGQKPAWVDNAVDSDDKAKLKEELLDSNIIIYDLLKNLDEAVWAIETLSEASDTFIGKPKVFILVSTVMTWARTKMEQDDSEAFLSEDEYRRRKPHPNFKAHIAAEKTVMKVGKKSALKTYVVASGLIYHSGDSIFHYLLKVKILKTLFFNINFSKKSAWHNQDSLVCYGDGNNILPTIHVDDLVNILFELSETQPENRYLLAVDDSKLTQYEITKAVSEALGTGKVTKVSKEAALLNKQLTQCEYDMLLVNLRLEPGHAKEMSFEWKYESGIIENLGILIQEYKDARGLQPLKIIIHGPPGVGKTPLSIKLAQHYDIHRVDVEKVFTEAMARLERHAAMANIPQAEGENVDEGEGDIEADKELFEEIQEAIRANTNSNSQNLTLMQKVPQDYLINFVKEKLKSMPSRNQGFVLDGYPLTFEQAVQLFKCTTESEEDKNNLNPMDPLIAPEFVISLEMPDEVIKERNMNLPESVVAGTKYAEDVLTKRLEEFRSLNHDENTVLNYFDEHEVHPIIVNFEQILNACGQSNQPQQNQSNQQNLQQQQQSIQQGQQTTQQQTPSQNNNAPSNTGIGEIFHYTNNNIESGNSSVMGNIMEGIEKVLKFVSEKVGPPRNYGPTVEQLKEKKRKMEEILMMENALAEEERVRKEKEEMEKHNKSVAEWNLRLEEVRKQEQEVLEAQSVPLRNYLMKHVMPTLTSGLIDVCKVRPDQNPAIFQQQSFQQKEQQQQQQQQQQQPNT</sequence>
<dbReference type="InterPro" id="IPR047499">
    <property type="entry name" value="DD_AK7"/>
</dbReference>
<dbReference type="GO" id="GO:0019205">
    <property type="term" value="F:nucleobase-containing compound kinase activity"/>
    <property type="evidence" value="ECO:0007669"/>
    <property type="project" value="InterPro"/>
</dbReference>
<keyword evidence="4" id="KW-0175">Coiled coil</keyword>
<dbReference type="InterPro" id="IPR027417">
    <property type="entry name" value="P-loop_NTPase"/>
</dbReference>
<dbReference type="Pfam" id="PF00406">
    <property type="entry name" value="ADK"/>
    <property type="match status" value="1"/>
</dbReference>
<dbReference type="AlphaFoldDB" id="A0AAD5U038"/>
<reference evidence="6" key="1">
    <citation type="submission" date="2020-05" db="EMBL/GenBank/DDBJ databases">
        <title>Phylogenomic resolution of chytrid fungi.</title>
        <authorList>
            <person name="Stajich J.E."/>
            <person name="Amses K."/>
            <person name="Simmons R."/>
            <person name="Seto K."/>
            <person name="Myers J."/>
            <person name="Bonds A."/>
            <person name="Quandt C.A."/>
            <person name="Barry K."/>
            <person name="Liu P."/>
            <person name="Grigoriev I."/>
            <person name="Longcore J.E."/>
            <person name="James T.Y."/>
        </authorList>
    </citation>
    <scope>NUCLEOTIDE SEQUENCE</scope>
    <source>
        <strain evidence="6">JEL0476</strain>
    </source>
</reference>
<proteinExistence type="predicted"/>
<dbReference type="Gene3D" id="3.40.50.720">
    <property type="entry name" value="NAD(P)-binding Rossmann-like Domain"/>
    <property type="match status" value="1"/>
</dbReference>
<keyword evidence="7" id="KW-1185">Reference proteome</keyword>
<feature type="coiled-coil region" evidence="4">
    <location>
        <begin position="745"/>
        <end position="805"/>
    </location>
</feature>
<organism evidence="6 7">
    <name type="scientific">Clydaea vesicula</name>
    <dbReference type="NCBI Taxonomy" id="447962"/>
    <lineage>
        <taxon>Eukaryota</taxon>
        <taxon>Fungi</taxon>
        <taxon>Fungi incertae sedis</taxon>
        <taxon>Chytridiomycota</taxon>
        <taxon>Chytridiomycota incertae sedis</taxon>
        <taxon>Chytridiomycetes</taxon>
        <taxon>Lobulomycetales</taxon>
        <taxon>Lobulomycetaceae</taxon>
        <taxon>Clydaea</taxon>
    </lineage>
</organism>
<feature type="non-terminal residue" evidence="6">
    <location>
        <position position="1"/>
    </location>
</feature>
<feature type="region of interest" description="Disordered" evidence="5">
    <location>
        <begin position="41"/>
        <end position="76"/>
    </location>
</feature>
<dbReference type="InterPro" id="IPR036291">
    <property type="entry name" value="NAD(P)-bd_dom_sf"/>
</dbReference>
<evidence type="ECO:0000313" key="6">
    <source>
        <dbReference type="EMBL" id="KAJ3209480.1"/>
    </source>
</evidence>
<name>A0AAD5U038_9FUNG</name>
<dbReference type="Proteomes" id="UP001211065">
    <property type="component" value="Unassembled WGS sequence"/>
</dbReference>
<keyword evidence="2" id="KW-0547">Nucleotide-binding</keyword>
<keyword evidence="3 6" id="KW-0418">Kinase</keyword>
<dbReference type="CDD" id="cd22967">
    <property type="entry name" value="DD_AK7"/>
    <property type="match status" value="1"/>
</dbReference>
<dbReference type="Gene3D" id="3.40.50.300">
    <property type="entry name" value="P-loop containing nucleotide triphosphate hydrolases"/>
    <property type="match status" value="1"/>
</dbReference>
<evidence type="ECO:0000256" key="4">
    <source>
        <dbReference type="SAM" id="Coils"/>
    </source>
</evidence>
<feature type="compositionally biased region" description="Low complexity" evidence="5">
    <location>
        <begin position="653"/>
        <end position="695"/>
    </location>
</feature>
<dbReference type="GO" id="GO:0005524">
    <property type="term" value="F:ATP binding"/>
    <property type="evidence" value="ECO:0007669"/>
    <property type="project" value="InterPro"/>
</dbReference>
<gene>
    <name evidence="6" type="primary">AK7</name>
    <name evidence="6" type="ORF">HK099_008493</name>
</gene>
<dbReference type="GO" id="GO:0006139">
    <property type="term" value="P:nucleobase-containing compound metabolic process"/>
    <property type="evidence" value="ECO:0007669"/>
    <property type="project" value="InterPro"/>
</dbReference>
<dbReference type="SUPFAM" id="SSF51735">
    <property type="entry name" value="NAD(P)-binding Rossmann-fold domains"/>
    <property type="match status" value="1"/>
</dbReference>
<dbReference type="Pfam" id="PF05186">
    <property type="entry name" value="Dpy-30"/>
    <property type="match status" value="1"/>
</dbReference>
<comment type="caution">
    <text evidence="6">The sequence shown here is derived from an EMBL/GenBank/DDBJ whole genome shotgun (WGS) entry which is preliminary data.</text>
</comment>
<dbReference type="InterPro" id="IPR007858">
    <property type="entry name" value="Dpy-30_motif"/>
</dbReference>
<evidence type="ECO:0000256" key="1">
    <source>
        <dbReference type="ARBA" id="ARBA00022679"/>
    </source>
</evidence>
<dbReference type="SUPFAM" id="SSF52540">
    <property type="entry name" value="P-loop containing nucleoside triphosphate hydrolases"/>
    <property type="match status" value="1"/>
</dbReference>
<evidence type="ECO:0000256" key="2">
    <source>
        <dbReference type="ARBA" id="ARBA00022741"/>
    </source>
</evidence>
<dbReference type="PANTHER" id="PTHR23359">
    <property type="entry name" value="NUCLEOTIDE KINASE"/>
    <property type="match status" value="1"/>
</dbReference>
<protein>
    <submittedName>
        <fullName evidence="6">Adenylate kinase 7</fullName>
    </submittedName>
</protein>
<feature type="region of interest" description="Disordered" evidence="5">
    <location>
        <begin position="653"/>
        <end position="700"/>
    </location>
</feature>
<dbReference type="Gene3D" id="1.20.890.10">
    <property type="entry name" value="cAMP-dependent protein kinase regulatory subunit, dimerization-anchoring domain"/>
    <property type="match status" value="1"/>
</dbReference>
<feature type="compositionally biased region" description="Low complexity" evidence="5">
    <location>
        <begin position="842"/>
        <end position="864"/>
    </location>
</feature>
<evidence type="ECO:0000256" key="3">
    <source>
        <dbReference type="ARBA" id="ARBA00022777"/>
    </source>
</evidence>
<accession>A0AAD5U038</accession>
<dbReference type="EMBL" id="JADGJW010000939">
    <property type="protein sequence ID" value="KAJ3209480.1"/>
    <property type="molecule type" value="Genomic_DNA"/>
</dbReference>
<keyword evidence="1" id="KW-0808">Transferase</keyword>